<organism evidence="3 4">
    <name type="scientific">Eiseniibacteriota bacterium</name>
    <dbReference type="NCBI Taxonomy" id="2212470"/>
    <lineage>
        <taxon>Bacteria</taxon>
        <taxon>Candidatus Eiseniibacteriota</taxon>
    </lineage>
</organism>
<proteinExistence type="predicted"/>
<evidence type="ECO:0000256" key="1">
    <source>
        <dbReference type="SAM" id="MobiDB-lite"/>
    </source>
</evidence>
<accession>A0A538S8X3</accession>
<evidence type="ECO:0000313" key="3">
    <source>
        <dbReference type="EMBL" id="TMQ47828.1"/>
    </source>
</evidence>
<protein>
    <submittedName>
        <fullName evidence="3">Cytochrome d ubiquinol oxidase subunit II</fullName>
    </submittedName>
</protein>
<comment type="caution">
    <text evidence="3">The sequence shown here is derived from an EMBL/GenBank/DDBJ whole genome shotgun (WGS) entry which is preliminary data.</text>
</comment>
<dbReference type="EMBL" id="VBOT01000165">
    <property type="protein sequence ID" value="TMQ47828.1"/>
    <property type="molecule type" value="Genomic_DNA"/>
</dbReference>
<dbReference type="Proteomes" id="UP000320184">
    <property type="component" value="Unassembled WGS sequence"/>
</dbReference>
<gene>
    <name evidence="3" type="ORF">E6K73_13105</name>
</gene>
<dbReference type="AlphaFoldDB" id="A0A538S8X3"/>
<feature type="transmembrane region" description="Helical" evidence="2">
    <location>
        <begin position="74"/>
        <end position="92"/>
    </location>
</feature>
<evidence type="ECO:0000256" key="2">
    <source>
        <dbReference type="SAM" id="Phobius"/>
    </source>
</evidence>
<evidence type="ECO:0000313" key="4">
    <source>
        <dbReference type="Proteomes" id="UP000320184"/>
    </source>
</evidence>
<feature type="transmembrane region" description="Helical" evidence="2">
    <location>
        <begin position="47"/>
        <end position="67"/>
    </location>
</feature>
<keyword evidence="2" id="KW-0812">Transmembrane</keyword>
<keyword evidence="2" id="KW-1133">Transmembrane helix</keyword>
<sequence length="301" mass="32894">MAVAQASRAAPEWERQNLLYAAITLAGGALAFLAFVVWSRLPTQPWYYLPLIALGSVSLDVLVGPLLRRPGARLASCAIILLVTVLHLPAAAPQLRVRQTNLDLVAADVGKNAGPGDLVIVTHWFFGITFHRYYSGHAPWMTIPPLEDTRIHRYDLLKRLMEHPEAVHSRVLEAISRTLMAGGRVFLVGGLPALSKGETPVPPPPAPAAGFGWDVHAYTDRWERLRCHRQDPLSITRKRRSTNYAAGNSRGCHSGSRATRRRAPCLAATPSSSSRACSFCPRACMPPAAPTVRRAQPGTWP</sequence>
<keyword evidence="2" id="KW-0472">Membrane</keyword>
<feature type="transmembrane region" description="Helical" evidence="2">
    <location>
        <begin position="18"/>
        <end position="41"/>
    </location>
</feature>
<reference evidence="3 4" key="1">
    <citation type="journal article" date="2019" name="Nat. Microbiol.">
        <title>Mediterranean grassland soil C-N compound turnover is dependent on rainfall and depth, and is mediated by genomically divergent microorganisms.</title>
        <authorList>
            <person name="Diamond S."/>
            <person name="Andeer P.F."/>
            <person name="Li Z."/>
            <person name="Crits-Christoph A."/>
            <person name="Burstein D."/>
            <person name="Anantharaman K."/>
            <person name="Lane K.R."/>
            <person name="Thomas B.C."/>
            <person name="Pan C."/>
            <person name="Northen T.R."/>
            <person name="Banfield J.F."/>
        </authorList>
    </citation>
    <scope>NUCLEOTIDE SEQUENCE [LARGE SCALE GENOMIC DNA]</scope>
    <source>
        <strain evidence="3">WS_3</strain>
    </source>
</reference>
<feature type="region of interest" description="Disordered" evidence="1">
    <location>
        <begin position="238"/>
        <end position="263"/>
    </location>
</feature>
<name>A0A538S8X3_UNCEI</name>